<reference evidence="13" key="1">
    <citation type="submission" date="2013-09" db="EMBL/GenBank/DDBJ databases">
        <title>Corchorus olitorius genome sequencing.</title>
        <authorList>
            <person name="Alam M."/>
            <person name="Haque M.S."/>
            <person name="Islam M.S."/>
            <person name="Emdad E.M."/>
            <person name="Islam M.M."/>
            <person name="Ahmed B."/>
            <person name="Halim A."/>
            <person name="Hossen Q.M.M."/>
            <person name="Hossain M.Z."/>
            <person name="Ahmed R."/>
            <person name="Khan M.M."/>
            <person name="Islam R."/>
            <person name="Rashid M.M."/>
            <person name="Khan S.A."/>
            <person name="Rahman M.S."/>
            <person name="Alam M."/>
            <person name="Yahiya A.S."/>
            <person name="Khan M.S."/>
            <person name="Azam M.S."/>
            <person name="Haque T."/>
            <person name="Lashkar M.Z.H."/>
            <person name="Akhand A.I."/>
            <person name="Morshed G."/>
            <person name="Roy S."/>
            <person name="Uddin K.S."/>
            <person name="Rabeya T."/>
            <person name="Hossain A.S."/>
            <person name="Chowdhury A."/>
            <person name="Snigdha A.R."/>
            <person name="Mortoza M.S."/>
            <person name="Matin S.A."/>
            <person name="Hoque S.M.E."/>
            <person name="Islam M.K."/>
            <person name="Roy D.K."/>
            <person name="Haider R."/>
            <person name="Moosa M.M."/>
            <person name="Elias S.M."/>
            <person name="Hasan A.M."/>
            <person name="Jahan S."/>
            <person name="Shafiuddin M."/>
            <person name="Mahmood N."/>
            <person name="Shommy N.S."/>
        </authorList>
    </citation>
    <scope>NUCLEOTIDE SEQUENCE [LARGE SCALE GENOMIC DNA]</scope>
    <source>
        <strain evidence="13">cv. O-4</strain>
    </source>
</reference>
<evidence type="ECO:0000256" key="1">
    <source>
        <dbReference type="ARBA" id="ARBA00004167"/>
    </source>
</evidence>
<proteinExistence type="inferred from homology"/>
<evidence type="ECO:0000256" key="5">
    <source>
        <dbReference type="ARBA" id="ARBA00022723"/>
    </source>
</evidence>
<dbReference type="Pfam" id="PF00067">
    <property type="entry name" value="p450"/>
    <property type="match status" value="1"/>
</dbReference>
<evidence type="ECO:0000256" key="8">
    <source>
        <dbReference type="ARBA" id="ARBA00023004"/>
    </source>
</evidence>
<keyword evidence="5" id="KW-0479">Metal-binding</keyword>
<dbReference type="OrthoDB" id="1055148at2759"/>
<feature type="transmembrane region" description="Helical" evidence="11">
    <location>
        <begin position="6"/>
        <end position="24"/>
    </location>
</feature>
<comment type="caution">
    <text evidence="12">The sequence shown here is derived from an EMBL/GenBank/DDBJ whole genome shotgun (WGS) entry which is preliminary data.</text>
</comment>
<keyword evidence="3" id="KW-0349">Heme</keyword>
<dbReference type="Gene3D" id="1.10.630.10">
    <property type="entry name" value="Cytochrome P450"/>
    <property type="match status" value="1"/>
</dbReference>
<keyword evidence="13" id="KW-1185">Reference proteome</keyword>
<dbReference type="STRING" id="93759.A0A1R3K9T7"/>
<dbReference type="GO" id="GO:0004497">
    <property type="term" value="F:monooxygenase activity"/>
    <property type="evidence" value="ECO:0007669"/>
    <property type="project" value="UniProtKB-KW"/>
</dbReference>
<evidence type="ECO:0000256" key="9">
    <source>
        <dbReference type="ARBA" id="ARBA00023033"/>
    </source>
</evidence>
<evidence type="ECO:0000313" key="12">
    <source>
        <dbReference type="EMBL" id="OMP03857.1"/>
    </source>
</evidence>
<dbReference type="InterPro" id="IPR001128">
    <property type="entry name" value="Cyt_P450"/>
</dbReference>
<evidence type="ECO:0000256" key="2">
    <source>
        <dbReference type="ARBA" id="ARBA00010617"/>
    </source>
</evidence>
<protein>
    <submittedName>
        <fullName evidence="12">Cytochrome P450</fullName>
    </submittedName>
</protein>
<dbReference type="InterPro" id="IPR002401">
    <property type="entry name" value="Cyt_P450_E_grp-I"/>
</dbReference>
<dbReference type="PANTHER" id="PTHR47947">
    <property type="entry name" value="CYTOCHROME P450 82C3-RELATED"/>
    <property type="match status" value="1"/>
</dbReference>
<dbReference type="Proteomes" id="UP000187203">
    <property type="component" value="Unassembled WGS sequence"/>
</dbReference>
<dbReference type="PANTHER" id="PTHR47947:SF62">
    <property type="entry name" value="CYTOCHROME P450, FAMILY 81, SUBFAMILY D, POLYPEPTIDE 5"/>
    <property type="match status" value="1"/>
</dbReference>
<dbReference type="GO" id="GO:0020037">
    <property type="term" value="F:heme binding"/>
    <property type="evidence" value="ECO:0007669"/>
    <property type="project" value="InterPro"/>
</dbReference>
<evidence type="ECO:0000256" key="11">
    <source>
        <dbReference type="SAM" id="Phobius"/>
    </source>
</evidence>
<keyword evidence="9" id="KW-0503">Monooxygenase</keyword>
<evidence type="ECO:0000256" key="4">
    <source>
        <dbReference type="ARBA" id="ARBA00022692"/>
    </source>
</evidence>
<evidence type="ECO:0000313" key="13">
    <source>
        <dbReference type="Proteomes" id="UP000187203"/>
    </source>
</evidence>
<dbReference type="GO" id="GO:0005506">
    <property type="term" value="F:iron ion binding"/>
    <property type="evidence" value="ECO:0007669"/>
    <property type="project" value="InterPro"/>
</dbReference>
<keyword evidence="10 11" id="KW-0472">Membrane</keyword>
<keyword evidence="6 11" id="KW-1133">Transmembrane helix</keyword>
<keyword evidence="7" id="KW-0560">Oxidoreductase</keyword>
<name>A0A1R3K9T7_9ROSI</name>
<dbReference type="AlphaFoldDB" id="A0A1R3K9T7"/>
<keyword evidence="8" id="KW-0408">Iron</keyword>
<accession>A0A1R3K9T7</accession>
<dbReference type="GO" id="GO:0016020">
    <property type="term" value="C:membrane"/>
    <property type="evidence" value="ECO:0007669"/>
    <property type="project" value="UniProtKB-SubCell"/>
</dbReference>
<evidence type="ECO:0000256" key="6">
    <source>
        <dbReference type="ARBA" id="ARBA00022989"/>
    </source>
</evidence>
<comment type="similarity">
    <text evidence="2">Belongs to the cytochrome P450 family.</text>
</comment>
<dbReference type="InterPro" id="IPR050651">
    <property type="entry name" value="Plant_Cytochrome_P450_Monoox"/>
</dbReference>
<evidence type="ECO:0000256" key="10">
    <source>
        <dbReference type="ARBA" id="ARBA00023136"/>
    </source>
</evidence>
<keyword evidence="4 11" id="KW-0812">Transmembrane</keyword>
<dbReference type="InterPro" id="IPR036396">
    <property type="entry name" value="Cyt_P450_sf"/>
</dbReference>
<comment type="subcellular location">
    <subcellularLocation>
        <location evidence="1">Membrane</location>
        <topology evidence="1">Single-pass membrane protein</topology>
    </subcellularLocation>
</comment>
<evidence type="ECO:0000256" key="3">
    <source>
        <dbReference type="ARBA" id="ARBA00022617"/>
    </source>
</evidence>
<gene>
    <name evidence="12" type="ORF">COLO4_10162</name>
</gene>
<organism evidence="12 13">
    <name type="scientific">Corchorus olitorius</name>
    <dbReference type="NCBI Taxonomy" id="93759"/>
    <lineage>
        <taxon>Eukaryota</taxon>
        <taxon>Viridiplantae</taxon>
        <taxon>Streptophyta</taxon>
        <taxon>Embryophyta</taxon>
        <taxon>Tracheophyta</taxon>
        <taxon>Spermatophyta</taxon>
        <taxon>Magnoliopsida</taxon>
        <taxon>eudicotyledons</taxon>
        <taxon>Gunneridae</taxon>
        <taxon>Pentapetalae</taxon>
        <taxon>rosids</taxon>
        <taxon>malvids</taxon>
        <taxon>Malvales</taxon>
        <taxon>Malvaceae</taxon>
        <taxon>Grewioideae</taxon>
        <taxon>Apeibeae</taxon>
        <taxon>Corchorus</taxon>
    </lineage>
</organism>
<dbReference type="GO" id="GO:0016705">
    <property type="term" value="F:oxidoreductase activity, acting on paired donors, with incorporation or reduction of molecular oxygen"/>
    <property type="evidence" value="ECO:0007669"/>
    <property type="project" value="InterPro"/>
</dbReference>
<dbReference type="EMBL" id="AWUE01014394">
    <property type="protein sequence ID" value="OMP03857.1"/>
    <property type="molecule type" value="Genomic_DNA"/>
</dbReference>
<dbReference type="PRINTS" id="PR00463">
    <property type="entry name" value="EP450I"/>
</dbReference>
<evidence type="ECO:0000256" key="7">
    <source>
        <dbReference type="ARBA" id="ARBA00023002"/>
    </source>
</evidence>
<dbReference type="SUPFAM" id="SSF48264">
    <property type="entry name" value="Cytochrome P450"/>
    <property type="match status" value="1"/>
</dbReference>
<sequence length="300" mass="34337">MEEATILYSSLSFLLLLFCLIFLFQSKNHPKNLPPSPPNSLPIIGHLHLLKPPIHRFYQTLSQKYGPIFSLKLGSRLLVVVSSSTLAEECFTKNDIVLANRPKLIIGKHLGYNYTTVGAAPYGDHWRNLRRIGAIEIFSSSRLNTFTSVRKDEIRRLLLKLSRDCHQGDQFAKVEMKSMLSGLTFNNIMRMVAGKRYYGDEVTNEAEAREYKELITEAFKNGGAANPGDFLPILNWFGQGYEKKVKKLGKRMDGFLQKLIDEHRRQENNNNSMIDHLLSLQKSEPHYYTDEIIKGFILVS</sequence>